<organism evidence="3 4">
    <name type="scientific">Glossina austeni</name>
    <name type="common">Savannah tsetse fly</name>
    <dbReference type="NCBI Taxonomy" id="7395"/>
    <lineage>
        <taxon>Eukaryota</taxon>
        <taxon>Metazoa</taxon>
        <taxon>Ecdysozoa</taxon>
        <taxon>Arthropoda</taxon>
        <taxon>Hexapoda</taxon>
        <taxon>Insecta</taxon>
        <taxon>Pterygota</taxon>
        <taxon>Neoptera</taxon>
        <taxon>Endopterygota</taxon>
        <taxon>Diptera</taxon>
        <taxon>Brachycera</taxon>
        <taxon>Muscomorpha</taxon>
        <taxon>Hippoboscoidea</taxon>
        <taxon>Glossinidae</taxon>
        <taxon>Glossina</taxon>
    </lineage>
</organism>
<keyword evidence="4" id="KW-1185">Reference proteome</keyword>
<feature type="compositionally biased region" description="Basic and acidic residues" evidence="1">
    <location>
        <begin position="61"/>
        <end position="72"/>
    </location>
</feature>
<evidence type="ECO:0000256" key="1">
    <source>
        <dbReference type="SAM" id="MobiDB-lite"/>
    </source>
</evidence>
<dbReference type="EnsemblMetazoa" id="GAUT012842-RA">
    <property type="protein sequence ID" value="GAUT012842-PA"/>
    <property type="gene ID" value="GAUT012842"/>
</dbReference>
<protein>
    <submittedName>
        <fullName evidence="3">REKLES domain-containing protein</fullName>
    </submittedName>
</protein>
<feature type="domain" description="REKLES" evidence="2">
    <location>
        <begin position="121"/>
        <end position="222"/>
    </location>
</feature>
<feature type="region of interest" description="Disordered" evidence="1">
    <location>
        <begin position="57"/>
        <end position="166"/>
    </location>
</feature>
<evidence type="ECO:0000259" key="2">
    <source>
        <dbReference type="PROSITE" id="PS51486"/>
    </source>
</evidence>
<dbReference type="STRING" id="7395.A0A1A9URA7"/>
<name>A0A1A9URA7_GLOAU</name>
<dbReference type="Proteomes" id="UP000078200">
    <property type="component" value="Unassembled WGS sequence"/>
</dbReference>
<sequence length="309" mass="33096">MLSPFLISLGNLSKSLAIRSIKREHVTSPEEYGREDFFNHQPPPAKRANFYIPVAPNFQYKDNDSNGDPHPEPDEDDGEQNSTANSPPGDTNERPLNGVPGHLPRFQDMSNSVHHDKSDDSAIENSPSTSAASGATTQVSPVSTKKIHLSKQVHQTTDPSSDHSNDVDKLTACSSALDLLSGLQFRVTRNDISTNGEHRLTVNLELNGVTYSGILNANISGATKTTKTESNIVDSSKNNDNDGNNVNCIGNHSASTSNAYASTFEQPKVVDSAIAEIASDTETPPKRPAAIVTSNGSTKTSLNNTLISS</sequence>
<proteinExistence type="predicted"/>
<dbReference type="VEuPathDB" id="VectorBase:GAUT012842"/>
<reference evidence="3" key="1">
    <citation type="submission" date="2020-05" db="UniProtKB">
        <authorList>
            <consortium name="EnsemblMetazoa"/>
        </authorList>
    </citation>
    <scope>IDENTIFICATION</scope>
    <source>
        <strain evidence="3">TTRI</strain>
    </source>
</reference>
<feature type="compositionally biased region" description="Low complexity" evidence="1">
    <location>
        <begin position="128"/>
        <end position="137"/>
    </location>
</feature>
<evidence type="ECO:0000313" key="3">
    <source>
        <dbReference type="EnsemblMetazoa" id="GAUT012842-PA"/>
    </source>
</evidence>
<feature type="compositionally biased region" description="Polar residues" evidence="1">
    <location>
        <begin position="80"/>
        <end position="89"/>
    </location>
</feature>
<accession>A0A1A9URA7</accession>
<dbReference type="PROSITE" id="PS51486">
    <property type="entry name" value="REKLES"/>
    <property type="match status" value="1"/>
</dbReference>
<dbReference type="InterPro" id="IPR023334">
    <property type="entry name" value="REKLES_domain"/>
</dbReference>
<dbReference type="AlphaFoldDB" id="A0A1A9URA7"/>
<evidence type="ECO:0000313" key="4">
    <source>
        <dbReference type="Proteomes" id="UP000078200"/>
    </source>
</evidence>